<keyword evidence="2" id="KW-1185">Reference proteome</keyword>
<dbReference type="EMBL" id="PVWQ01000001">
    <property type="protein sequence ID" value="RDW93389.1"/>
    <property type="molecule type" value="Genomic_DNA"/>
</dbReference>
<protein>
    <submittedName>
        <fullName evidence="1">Uncharacterized protein</fullName>
    </submittedName>
</protein>
<dbReference type="GeneID" id="38111081"/>
<dbReference type="OrthoDB" id="4540681at2759"/>
<dbReference type="Proteomes" id="UP000256690">
    <property type="component" value="Unassembled WGS sequence"/>
</dbReference>
<proteinExistence type="predicted"/>
<organism evidence="1 2">
    <name type="scientific">Aspergillus mulundensis</name>
    <dbReference type="NCBI Taxonomy" id="1810919"/>
    <lineage>
        <taxon>Eukaryota</taxon>
        <taxon>Fungi</taxon>
        <taxon>Dikarya</taxon>
        <taxon>Ascomycota</taxon>
        <taxon>Pezizomycotina</taxon>
        <taxon>Eurotiomycetes</taxon>
        <taxon>Eurotiomycetidae</taxon>
        <taxon>Eurotiales</taxon>
        <taxon>Aspergillaceae</taxon>
        <taxon>Aspergillus</taxon>
        <taxon>Aspergillus subgen. Nidulantes</taxon>
    </lineage>
</organism>
<evidence type="ECO:0000313" key="2">
    <source>
        <dbReference type="Proteomes" id="UP000256690"/>
    </source>
</evidence>
<comment type="caution">
    <text evidence="1">The sequence shown here is derived from an EMBL/GenBank/DDBJ whole genome shotgun (WGS) entry which is preliminary data.</text>
</comment>
<name>A0A3D8T4D9_9EURO</name>
<gene>
    <name evidence="1" type="ORF">DSM5745_00711</name>
</gene>
<sequence length="340" mass="37404">MQSQALIPCPSGPGFSQQGSLDWIQLVRSSYSIPREILSRFSQAGVEPLTLTVGQAIFSRFVLPPCTQQKIEETLATLKPFSSYGQVLWFGFGVKHVARLLVESEQGMICLALCGSLSVSYEKFYCAQVLRSMTQLQNASGDLSPSISQWSQLINICSGTLLSSDFPNIVEGFSRLWYNAQNPAIWQQQGGTPPDSLGQALLTLFDIASGSLQSATFVGGPDCAWIAAVAEWILCLSVEVRDAESDESLYRKVGDGHCHEAQVTILRAFHREPMVRLKDKICFLPSGVSDFHATTAGDKRVFARARSSWETILSDTFPGDALQRLLSSEAVRAFFVMPRF</sequence>
<evidence type="ECO:0000313" key="1">
    <source>
        <dbReference type="EMBL" id="RDW93389.1"/>
    </source>
</evidence>
<dbReference type="STRING" id="1810919.A0A3D8T4D9"/>
<accession>A0A3D8T4D9</accession>
<dbReference type="RefSeq" id="XP_026608572.1">
    <property type="nucleotide sequence ID" value="XM_026742727.1"/>
</dbReference>
<reference evidence="1 2" key="1">
    <citation type="journal article" date="2018" name="IMA Fungus">
        <title>IMA Genome-F 9: Draft genome sequence of Annulohypoxylon stygium, Aspergillus mulundensis, Berkeleyomyces basicola (syn. Thielaviopsis basicola), Ceratocystis smalleyi, two Cercospora beticola strains, Coleophoma cylindrospora, Fusarium fracticaudum, Phialophora cf. hyalina, and Morchella septimelata.</title>
        <authorList>
            <person name="Wingfield B.D."/>
            <person name="Bills G.F."/>
            <person name="Dong Y."/>
            <person name="Huang W."/>
            <person name="Nel W.J."/>
            <person name="Swalarsk-Parry B.S."/>
            <person name="Vaghefi N."/>
            <person name="Wilken P.M."/>
            <person name="An Z."/>
            <person name="de Beer Z.W."/>
            <person name="De Vos L."/>
            <person name="Chen L."/>
            <person name="Duong T.A."/>
            <person name="Gao Y."/>
            <person name="Hammerbacher A."/>
            <person name="Kikkert J.R."/>
            <person name="Li Y."/>
            <person name="Li H."/>
            <person name="Li K."/>
            <person name="Li Q."/>
            <person name="Liu X."/>
            <person name="Ma X."/>
            <person name="Naidoo K."/>
            <person name="Pethybridge S.J."/>
            <person name="Sun J."/>
            <person name="Steenkamp E.T."/>
            <person name="van der Nest M.A."/>
            <person name="van Wyk S."/>
            <person name="Wingfield M.J."/>
            <person name="Xiong C."/>
            <person name="Yue Q."/>
            <person name="Zhang X."/>
        </authorList>
    </citation>
    <scope>NUCLEOTIDE SEQUENCE [LARGE SCALE GENOMIC DNA]</scope>
    <source>
        <strain evidence="1 2">DSM 5745</strain>
    </source>
</reference>
<dbReference type="AlphaFoldDB" id="A0A3D8T4D9"/>